<dbReference type="PROSITE" id="PS52050">
    <property type="entry name" value="WYL"/>
    <property type="match status" value="1"/>
</dbReference>
<gene>
    <name evidence="3" type="ORF">GPY61_30010</name>
</gene>
<organism evidence="3 4">
    <name type="scientific">Massilia cellulosiltytica</name>
    <dbReference type="NCBI Taxonomy" id="2683234"/>
    <lineage>
        <taxon>Bacteria</taxon>
        <taxon>Pseudomonadati</taxon>
        <taxon>Pseudomonadota</taxon>
        <taxon>Betaproteobacteria</taxon>
        <taxon>Burkholderiales</taxon>
        <taxon>Oxalobacteraceae</taxon>
        <taxon>Telluria group</taxon>
        <taxon>Massilia</taxon>
    </lineage>
</organism>
<dbReference type="PANTHER" id="PTHR34580:SF1">
    <property type="entry name" value="PROTEIN PAFC"/>
    <property type="match status" value="1"/>
</dbReference>
<dbReference type="EMBL" id="WSES01000012">
    <property type="protein sequence ID" value="MVW64173.1"/>
    <property type="molecule type" value="Genomic_DNA"/>
</dbReference>
<dbReference type="Pfam" id="PF13280">
    <property type="entry name" value="WYL"/>
    <property type="match status" value="1"/>
</dbReference>
<feature type="domain" description="WYL" evidence="1">
    <location>
        <begin position="212"/>
        <end position="279"/>
    </location>
</feature>
<sequence length="397" mass="44720">MIAQCNGSIPAINSHILTCWILTSYHYFAIVIEAIDHRQYMFASLICRRDSFCRLLYGPISMSNTLSRVMAMLRHIPRHPRKIDTNTLLHRLETAGYDISLRSIQRDLNDLSSTLPLVADNGRPQGWSWQADADPFHLPFLDPQAALTFHLVERHLNSLLPESTLNYLSPWFRTATAVLEANDHGVTRWPDKVRVLPRGLRLQSPPIDPCVHATLYDALLQERQVTIRYQQRQATEVKEYLVHPLGVVTRDTVIYLVCTMWDFTDVRQLALHRMKSATIQEEACRRPEGFCLDAYIAGGAFGYPESSDTIHLEARFTSAAAAHLFECPLADDQRIVPDGAGAVRVSATVLDTKELRWWLLGFGDQVTVMGPARLRERMRDIVAGMASGYGLAPASAA</sequence>
<dbReference type="Proteomes" id="UP000443353">
    <property type="component" value="Unassembled WGS sequence"/>
</dbReference>
<protein>
    <submittedName>
        <fullName evidence="3">WYL domain-containing protein</fullName>
    </submittedName>
</protein>
<evidence type="ECO:0000259" key="1">
    <source>
        <dbReference type="Pfam" id="PF13280"/>
    </source>
</evidence>
<feature type="domain" description="WCX" evidence="2">
    <location>
        <begin position="309"/>
        <end position="386"/>
    </location>
</feature>
<dbReference type="InterPro" id="IPR057727">
    <property type="entry name" value="WCX_dom"/>
</dbReference>
<dbReference type="Pfam" id="PF25583">
    <property type="entry name" value="WCX"/>
    <property type="match status" value="1"/>
</dbReference>
<dbReference type="InterPro" id="IPR051534">
    <property type="entry name" value="CBASS_pafABC_assoc_protein"/>
</dbReference>
<evidence type="ECO:0000313" key="3">
    <source>
        <dbReference type="EMBL" id="MVW64173.1"/>
    </source>
</evidence>
<accession>A0A7X3KAL3</accession>
<dbReference type="InterPro" id="IPR026881">
    <property type="entry name" value="WYL_dom"/>
</dbReference>
<keyword evidence="4" id="KW-1185">Reference proteome</keyword>
<evidence type="ECO:0000259" key="2">
    <source>
        <dbReference type="Pfam" id="PF25583"/>
    </source>
</evidence>
<dbReference type="AlphaFoldDB" id="A0A7X3KAL3"/>
<reference evidence="3 4" key="1">
    <citation type="submission" date="2019-12" db="EMBL/GenBank/DDBJ databases">
        <authorList>
            <person name="Li C."/>
            <person name="Zhao J."/>
        </authorList>
    </citation>
    <scope>NUCLEOTIDE SEQUENCE [LARGE SCALE GENOMIC DNA]</scope>
    <source>
        <strain evidence="3 4">NEAU-DD11</strain>
    </source>
</reference>
<dbReference type="PANTHER" id="PTHR34580">
    <property type="match status" value="1"/>
</dbReference>
<comment type="caution">
    <text evidence="3">The sequence shown here is derived from an EMBL/GenBank/DDBJ whole genome shotgun (WGS) entry which is preliminary data.</text>
</comment>
<proteinExistence type="predicted"/>
<name>A0A7X3KAL3_9BURK</name>
<evidence type="ECO:0000313" key="4">
    <source>
        <dbReference type="Proteomes" id="UP000443353"/>
    </source>
</evidence>